<feature type="domain" description="CusB-like beta-barrel" evidence="7">
    <location>
        <begin position="286"/>
        <end position="359"/>
    </location>
</feature>
<dbReference type="InterPro" id="IPR006143">
    <property type="entry name" value="RND_pump_MFP"/>
</dbReference>
<dbReference type="Gene3D" id="2.40.30.170">
    <property type="match status" value="1"/>
</dbReference>
<feature type="coiled-coil region" evidence="4">
    <location>
        <begin position="106"/>
        <end position="172"/>
    </location>
</feature>
<evidence type="ECO:0000259" key="8">
    <source>
        <dbReference type="Pfam" id="PF25975"/>
    </source>
</evidence>
<dbReference type="SUPFAM" id="SSF111369">
    <property type="entry name" value="HlyD-like secretion proteins"/>
    <property type="match status" value="1"/>
</dbReference>
<dbReference type="Gene3D" id="2.40.420.20">
    <property type="match status" value="1"/>
</dbReference>
<keyword evidence="10" id="KW-1185">Reference proteome</keyword>
<reference evidence="9 10" key="1">
    <citation type="submission" date="2015-12" db="EMBL/GenBank/DDBJ databases">
        <authorList>
            <person name="Kim M.K."/>
            <person name="Srinivasan S."/>
            <person name="Lee J.-J."/>
            <person name="Kim K."/>
        </authorList>
    </citation>
    <scope>NUCLEOTIDE SEQUENCE [LARGE SCALE GENOMIC DNA]</scope>
    <source>
        <strain evidence="9 10">BM2</strain>
    </source>
</reference>
<evidence type="ECO:0000259" key="7">
    <source>
        <dbReference type="Pfam" id="PF25954"/>
    </source>
</evidence>
<evidence type="ECO:0000256" key="3">
    <source>
        <dbReference type="ARBA" id="ARBA00023054"/>
    </source>
</evidence>
<evidence type="ECO:0000256" key="4">
    <source>
        <dbReference type="SAM" id="Coils"/>
    </source>
</evidence>
<evidence type="ECO:0000313" key="10">
    <source>
        <dbReference type="Proteomes" id="UP000060071"/>
    </source>
</evidence>
<dbReference type="NCBIfam" id="TIGR01730">
    <property type="entry name" value="RND_mfp"/>
    <property type="match status" value="1"/>
</dbReference>
<comment type="subcellular location">
    <subcellularLocation>
        <location evidence="1">Cell envelope</location>
    </subcellularLocation>
</comment>
<keyword evidence="6" id="KW-1133">Transmembrane helix</keyword>
<protein>
    <submittedName>
        <fullName evidence="9">RND transporter</fullName>
    </submittedName>
</protein>
<accession>A0ABN4K200</accession>
<dbReference type="Proteomes" id="UP000060071">
    <property type="component" value="Chromosome"/>
</dbReference>
<keyword evidence="6" id="KW-0472">Membrane</keyword>
<dbReference type="SUPFAM" id="SSF56954">
    <property type="entry name" value="Outer membrane efflux proteins (OEP)"/>
    <property type="match status" value="1"/>
</dbReference>
<dbReference type="Pfam" id="PF25975">
    <property type="entry name" value="CzcB_C"/>
    <property type="match status" value="1"/>
</dbReference>
<evidence type="ECO:0000256" key="5">
    <source>
        <dbReference type="SAM" id="MobiDB-lite"/>
    </source>
</evidence>
<evidence type="ECO:0000256" key="2">
    <source>
        <dbReference type="ARBA" id="ARBA00009477"/>
    </source>
</evidence>
<feature type="domain" description="CzcB-like C-terminal circularly permuted SH3-like" evidence="8">
    <location>
        <begin position="366"/>
        <end position="421"/>
    </location>
</feature>
<dbReference type="InterPro" id="IPR050465">
    <property type="entry name" value="UPF0194_transport"/>
</dbReference>
<feature type="compositionally biased region" description="Gly residues" evidence="5">
    <location>
        <begin position="430"/>
        <end position="458"/>
    </location>
</feature>
<keyword evidence="6" id="KW-0812">Transmembrane</keyword>
<dbReference type="InterPro" id="IPR058649">
    <property type="entry name" value="CzcB_C"/>
</dbReference>
<feature type="transmembrane region" description="Helical" evidence="6">
    <location>
        <begin position="15"/>
        <end position="34"/>
    </location>
</feature>
<dbReference type="EMBL" id="CP013910">
    <property type="protein sequence ID" value="ALW88183.1"/>
    <property type="molecule type" value="Genomic_DNA"/>
</dbReference>
<proteinExistence type="inferred from homology"/>
<comment type="similarity">
    <text evidence="2">Belongs to the membrane fusion protein (MFP) (TC 8.A.1) family.</text>
</comment>
<evidence type="ECO:0000313" key="9">
    <source>
        <dbReference type="EMBL" id="ALW88183.1"/>
    </source>
</evidence>
<dbReference type="InterPro" id="IPR058792">
    <property type="entry name" value="Beta-barrel_RND_2"/>
</dbReference>
<evidence type="ECO:0000256" key="6">
    <source>
        <dbReference type="SAM" id="Phobius"/>
    </source>
</evidence>
<dbReference type="Gene3D" id="1.20.1600.10">
    <property type="entry name" value="Outer membrane efflux proteins (OEP)"/>
    <property type="match status" value="1"/>
</dbReference>
<sequence length="458" mass="45862">MTTAAARPAAPRRRWPWVVSGLLLVAAVTGGIVYTRSHSAQTPAVTATTTTSRAQPGVVRVSVSGPGTLEAAQTRTVGADLTATVGAVPAVGERVTKGQLITTLSSDSVEQNVQTAQLNLDKARASLDAARASQASSAAQRASSVVSARGSVTQAEQSLADAQRTLSGQQQLAAIGALSASALADAQSAVTKAQQSVDSARASLSSALTQQQTGASTDAQNLRSQALAVQQAQDALDAAAQDRTDLKVYAPMGGVVSTVTATEGAVVTSGASILTLIDDTTLNLPVQIDETEIAGVKAGQRADVTLDAFDGQTFSGKVVRVSPGATQSSGISVFTATVQLANPDGQLRAGMTAEAEIVQSEAQGLLVPSKAVQTVRGRSYVQTPAAAGAEPERVRVQTGATDGTNTIVTDGLSAGQEVVVPGAARRAGTSGTGSQGGGQTNRQGGFGGPPGGFPGGAP</sequence>
<feature type="region of interest" description="Disordered" evidence="5">
    <location>
        <begin position="425"/>
        <end position="458"/>
    </location>
</feature>
<dbReference type="RefSeq" id="WP_062157518.1">
    <property type="nucleotide sequence ID" value="NZ_CP013910.1"/>
</dbReference>
<keyword evidence="3 4" id="KW-0175">Coiled coil</keyword>
<dbReference type="Pfam" id="PF25954">
    <property type="entry name" value="Beta-barrel_RND_2"/>
    <property type="match status" value="1"/>
</dbReference>
<dbReference type="PANTHER" id="PTHR32347:SF14">
    <property type="entry name" value="EFFLUX SYSTEM COMPONENT YKNX-RELATED"/>
    <property type="match status" value="1"/>
</dbReference>
<evidence type="ECO:0000256" key="1">
    <source>
        <dbReference type="ARBA" id="ARBA00004196"/>
    </source>
</evidence>
<dbReference type="PANTHER" id="PTHR32347">
    <property type="entry name" value="EFFLUX SYSTEM COMPONENT YKNX-RELATED"/>
    <property type="match status" value="1"/>
</dbReference>
<gene>
    <name evidence="9" type="ORF">AUC44_04135</name>
</gene>
<name>A0ABN4K200_9DEIO</name>
<organism evidence="9 10">
    <name type="scientific">Deinococcus actinosclerus</name>
    <dbReference type="NCBI Taxonomy" id="1768108"/>
    <lineage>
        <taxon>Bacteria</taxon>
        <taxon>Thermotogati</taxon>
        <taxon>Deinococcota</taxon>
        <taxon>Deinococci</taxon>
        <taxon>Deinococcales</taxon>
        <taxon>Deinococcaceae</taxon>
        <taxon>Deinococcus</taxon>
    </lineage>
</organism>